<organism evidence="2 3">
    <name type="scientific">Amborella trichopoda</name>
    <dbReference type="NCBI Taxonomy" id="13333"/>
    <lineage>
        <taxon>Eukaryota</taxon>
        <taxon>Viridiplantae</taxon>
        <taxon>Streptophyta</taxon>
        <taxon>Embryophyta</taxon>
        <taxon>Tracheophyta</taxon>
        <taxon>Spermatophyta</taxon>
        <taxon>Magnoliopsida</taxon>
        <taxon>Amborellales</taxon>
        <taxon>Amborellaceae</taxon>
        <taxon>Amborella</taxon>
    </lineage>
</organism>
<feature type="region of interest" description="Disordered" evidence="1">
    <location>
        <begin position="31"/>
        <end position="71"/>
    </location>
</feature>
<gene>
    <name evidence="2" type="ORF">AMTR_s00119p00099020</name>
</gene>
<feature type="compositionally biased region" description="Basic residues" evidence="1">
    <location>
        <begin position="56"/>
        <end position="70"/>
    </location>
</feature>
<dbReference type="AlphaFoldDB" id="W1NQ60"/>
<evidence type="ECO:0000313" key="3">
    <source>
        <dbReference type="Proteomes" id="UP000017836"/>
    </source>
</evidence>
<dbReference type="Proteomes" id="UP000017836">
    <property type="component" value="Unassembled WGS sequence"/>
</dbReference>
<dbReference type="EMBL" id="KI396540">
    <property type="protein sequence ID" value="ERM97250.1"/>
    <property type="molecule type" value="Genomic_DNA"/>
</dbReference>
<keyword evidence="3" id="KW-1185">Reference proteome</keyword>
<accession>W1NQ60</accession>
<evidence type="ECO:0000256" key="1">
    <source>
        <dbReference type="SAM" id="MobiDB-lite"/>
    </source>
</evidence>
<reference evidence="3" key="1">
    <citation type="journal article" date="2013" name="Science">
        <title>The Amborella genome and the evolution of flowering plants.</title>
        <authorList>
            <consortium name="Amborella Genome Project"/>
        </authorList>
    </citation>
    <scope>NUCLEOTIDE SEQUENCE [LARGE SCALE GENOMIC DNA]</scope>
</reference>
<proteinExistence type="predicted"/>
<dbReference type="HOGENOM" id="CLU_2187505_0_0_1"/>
<evidence type="ECO:0000313" key="2">
    <source>
        <dbReference type="EMBL" id="ERM97250.1"/>
    </source>
</evidence>
<dbReference type="Gramene" id="ERM97250">
    <property type="protein sequence ID" value="ERM97250"/>
    <property type="gene ID" value="AMTR_s00119p00099020"/>
</dbReference>
<protein>
    <submittedName>
        <fullName evidence="2">Uncharacterized protein</fullName>
    </submittedName>
</protein>
<name>W1NQ60_AMBTC</name>
<sequence length="109" mass="12167">MAFWTIAPVAFQSPLAGQATYIPKGAHRLKPVTEKVGPNPPSTRHRKSHVTTLCRSSRRSRKGKVKRAPRAIRAAHPVSAFRGRTFDRHVAVLWMGIRPFVVHITSHAT</sequence>